<proteinExistence type="predicted"/>
<comment type="caution">
    <text evidence="1">The sequence shown here is derived from an EMBL/GenBank/DDBJ whole genome shotgun (WGS) entry which is preliminary data.</text>
</comment>
<evidence type="ECO:0000313" key="2">
    <source>
        <dbReference type="Proteomes" id="UP001177260"/>
    </source>
</evidence>
<evidence type="ECO:0000313" key="1">
    <source>
        <dbReference type="EMBL" id="KAK1149449.1"/>
    </source>
</evidence>
<protein>
    <submittedName>
        <fullName evidence="1">Uncharacterized protein</fullName>
    </submittedName>
</protein>
<gene>
    <name evidence="1" type="ORF">N8T08_006672</name>
</gene>
<name>A0ACC3BFA1_9EURO</name>
<dbReference type="EMBL" id="JAOPJF010000004">
    <property type="protein sequence ID" value="KAK1149449.1"/>
    <property type="molecule type" value="Genomic_DNA"/>
</dbReference>
<sequence length="958" mass="106241">MDRDRQRRSAVSVQSSTPSSLRHCSYPTPSSAKRDSLRHSPTKTRSRPESLQPAAVTRVKGDIAMDSRTSTDMSYTEDLPSMTASPKSTISHTPRSRTPETTTTLVNPSSSLLQDLLKEQRASRGSRGAMSEECDDRTPRTPDRSGSDSQSQSQQDEPGSARQRKINNALSSGLKQPREMGMRETDQYISKINKQNFDLKLEIFHRAQQIISMEKKLERMTEMEEDLQRMRQMEDELQELRDAEEDNLRLRESNEQLRQEIDKRDQAVTEAVDLICQLESRIEELEGDQDASLPSTARGPSDDYDVQTPRKKTTFEIPERRSSKRSSASGDYRRVSSSSRNLKRPPSFLTDRKDSTAALRSLYAPVDDQCAMSVITKSDSHNSMNETPDIESPRLSALSECSELNPYADGLDQITIPIRKREPPSEKSDLSMSQSSDLEERQMADWILPRPDPFADKVSNMKPPLLNTFQESDKLRADSDAFWNSSSQRTPLDSVFGSTRLPPTPDTMSTAYAGGGNGSNGSAAADKGQSDQTQSVKRRLARPRSAGELTMKQTSEHSNVTNGLDTNISKVTLPRRSLEKEEIPAIFPLDSITSRTGALLSHESIIKPSFGHYGGNEIFNPHGLERVFSKMDRYHYSPAMFEARQKGPAASPPLTPQDWVEAAKSGGSAREDQTGVPPTGPLPAGSRLVGARAPSQSSFLGRRHSIDSAVRDTDLPTVPTLDLDSLEPGPRPEPDPERSRRRISLRFFNRSGSSRRLQDSPTIDFLDKDDCAPAPVVRKTRQIANSRAIQANQSIEDPSTTGYENLGVSAPTYADTTGEEVTHRTLPHSLTERNFTSTGTATKNSHSHVKDHKRRSSLGILGWVKGASGLASLGKKTDPVDSTPATFQPSKSRVSSRLGQDGPGPATTIPEANKDPNNLAAMNIVVEDFAYNSKRMSRAEEEEPGRRPRYMERRSRRA</sequence>
<organism evidence="1 2">
    <name type="scientific">Aspergillus melleus</name>
    <dbReference type="NCBI Taxonomy" id="138277"/>
    <lineage>
        <taxon>Eukaryota</taxon>
        <taxon>Fungi</taxon>
        <taxon>Dikarya</taxon>
        <taxon>Ascomycota</taxon>
        <taxon>Pezizomycotina</taxon>
        <taxon>Eurotiomycetes</taxon>
        <taxon>Eurotiomycetidae</taxon>
        <taxon>Eurotiales</taxon>
        <taxon>Aspergillaceae</taxon>
        <taxon>Aspergillus</taxon>
        <taxon>Aspergillus subgen. Circumdati</taxon>
    </lineage>
</organism>
<dbReference type="Proteomes" id="UP001177260">
    <property type="component" value="Unassembled WGS sequence"/>
</dbReference>
<keyword evidence="2" id="KW-1185">Reference proteome</keyword>
<reference evidence="1 2" key="1">
    <citation type="journal article" date="2023" name="ACS Omega">
        <title>Identification of the Neoaspergillic Acid Biosynthesis Gene Cluster by Establishing an In Vitro CRISPR-Ribonucleoprotein Genetic System in Aspergillus melleus.</title>
        <authorList>
            <person name="Yuan B."/>
            <person name="Grau M.F."/>
            <person name="Murata R.M."/>
            <person name="Torok T."/>
            <person name="Venkateswaran K."/>
            <person name="Stajich J.E."/>
            <person name="Wang C.C.C."/>
        </authorList>
    </citation>
    <scope>NUCLEOTIDE SEQUENCE [LARGE SCALE GENOMIC DNA]</scope>
    <source>
        <strain evidence="1 2">IMV 1140</strain>
    </source>
</reference>
<accession>A0ACC3BFA1</accession>